<dbReference type="GO" id="GO:0005874">
    <property type="term" value="C:microtubule"/>
    <property type="evidence" value="ECO:0007669"/>
    <property type="project" value="UniProtKB-KW"/>
</dbReference>
<name>A0A2C5ZA03_9HYPO</name>
<keyword evidence="2" id="KW-0813">Transport</keyword>
<dbReference type="InterPro" id="IPR022780">
    <property type="entry name" value="Dynein_light_int_chain"/>
</dbReference>
<dbReference type="EMBL" id="NJEU01000304">
    <property type="protein sequence ID" value="PHH76703.1"/>
    <property type="molecule type" value="Genomic_DNA"/>
</dbReference>
<dbReference type="GO" id="GO:0007018">
    <property type="term" value="P:microtubule-based movement"/>
    <property type="evidence" value="ECO:0007669"/>
    <property type="project" value="InterPro"/>
</dbReference>
<organism evidence="11 12">
    <name type="scientific">Ophiocordyceps australis</name>
    <dbReference type="NCBI Taxonomy" id="1399860"/>
    <lineage>
        <taxon>Eukaryota</taxon>
        <taxon>Fungi</taxon>
        <taxon>Dikarya</taxon>
        <taxon>Ascomycota</taxon>
        <taxon>Pezizomycotina</taxon>
        <taxon>Sordariomycetes</taxon>
        <taxon>Hypocreomycetidae</taxon>
        <taxon>Hypocreales</taxon>
        <taxon>Ophiocordycipitaceae</taxon>
        <taxon>Ophiocordyceps</taxon>
    </lineage>
</organism>
<dbReference type="GO" id="GO:0005524">
    <property type="term" value="F:ATP binding"/>
    <property type="evidence" value="ECO:0007669"/>
    <property type="project" value="UniProtKB-KW"/>
</dbReference>
<keyword evidence="5" id="KW-0547">Nucleotide-binding</keyword>
<dbReference type="GO" id="GO:0000226">
    <property type="term" value="P:microtubule cytoskeleton organization"/>
    <property type="evidence" value="ECO:0007669"/>
    <property type="project" value="TreeGrafter"/>
</dbReference>
<gene>
    <name evidence="11" type="ORF">CDD82_3887</name>
</gene>
<protein>
    <recommendedName>
        <fullName evidence="13">Dynein light intermediate chain</fullName>
    </recommendedName>
</protein>
<evidence type="ECO:0000313" key="12">
    <source>
        <dbReference type="Proteomes" id="UP000224854"/>
    </source>
</evidence>
<feature type="region of interest" description="Disordered" evidence="10">
    <location>
        <begin position="1"/>
        <end position="21"/>
    </location>
</feature>
<dbReference type="PANTHER" id="PTHR12688">
    <property type="entry name" value="DYNEIN LIGHT INTERMEDIATE CHAIN"/>
    <property type="match status" value="1"/>
</dbReference>
<evidence type="ECO:0000313" key="11">
    <source>
        <dbReference type="EMBL" id="PHH76703.1"/>
    </source>
</evidence>
<comment type="caution">
    <text evidence="11">The sequence shown here is derived from an EMBL/GenBank/DDBJ whole genome shotgun (WGS) entry which is preliminary data.</text>
</comment>
<evidence type="ECO:0000256" key="10">
    <source>
        <dbReference type="SAM" id="MobiDB-lite"/>
    </source>
</evidence>
<dbReference type="PANTHER" id="PTHR12688:SF0">
    <property type="entry name" value="DYNEIN LIGHT INTERMEDIATE CHAIN"/>
    <property type="match status" value="1"/>
</dbReference>
<keyword evidence="12" id="KW-1185">Reference proteome</keyword>
<dbReference type="GO" id="GO:0035974">
    <property type="term" value="C:meiotic spindle pole body"/>
    <property type="evidence" value="ECO:0007669"/>
    <property type="project" value="TreeGrafter"/>
</dbReference>
<evidence type="ECO:0000256" key="5">
    <source>
        <dbReference type="ARBA" id="ARBA00022741"/>
    </source>
</evidence>
<accession>A0A2C5ZA03</accession>
<evidence type="ECO:0000256" key="4">
    <source>
        <dbReference type="ARBA" id="ARBA00022701"/>
    </source>
</evidence>
<feature type="compositionally biased region" description="Polar residues" evidence="10">
    <location>
        <begin position="7"/>
        <end position="21"/>
    </location>
</feature>
<evidence type="ECO:0000256" key="7">
    <source>
        <dbReference type="ARBA" id="ARBA00023017"/>
    </source>
</evidence>
<keyword evidence="7" id="KW-0243">Dynein</keyword>
<keyword evidence="6" id="KW-0067">ATP-binding</keyword>
<dbReference type="GO" id="GO:0005868">
    <property type="term" value="C:cytoplasmic dynein complex"/>
    <property type="evidence" value="ECO:0007669"/>
    <property type="project" value="InterPro"/>
</dbReference>
<dbReference type="AlphaFoldDB" id="A0A2C5ZA03"/>
<evidence type="ECO:0000256" key="2">
    <source>
        <dbReference type="ARBA" id="ARBA00022448"/>
    </source>
</evidence>
<keyword evidence="9" id="KW-0206">Cytoskeleton</keyword>
<evidence type="ECO:0000256" key="1">
    <source>
        <dbReference type="ARBA" id="ARBA00004245"/>
    </source>
</evidence>
<dbReference type="GO" id="GO:0045504">
    <property type="term" value="F:dynein heavy chain binding"/>
    <property type="evidence" value="ECO:0007669"/>
    <property type="project" value="TreeGrafter"/>
</dbReference>
<dbReference type="OrthoDB" id="27603at2759"/>
<evidence type="ECO:0000256" key="3">
    <source>
        <dbReference type="ARBA" id="ARBA00022490"/>
    </source>
</evidence>
<keyword evidence="3" id="KW-0963">Cytoplasm</keyword>
<sequence>MAGASHRASTLTSTSADVNASGDQKRNLWTSMLESVASGKKLPDKNLLVLGGTPESQREFLESLSQTPESKHRFGQQSPVANSFALGYTYYDVLDADQDDTLARVSLYLVSQPALEFAALVSPLLTPETIPNTALVILLDWSQPHLWLRQLWSWIQVLEQVMGQVTDEARSQMEDFMAAWKERGRGGSSVNLDGTQTATSAGPDANGLLPLGPGEWTEPLGLPLCVVCQNAQKIDFLERSKGWKEPDFDTVLQYLRTVLLRHGASLIYTSPNTPSQLPVLMHSTLGITSLLKRQPLKHNVIDRDKIVVASNWDSWGKIRILGGSFDAEAISLGWEEDIKLPPGAQPPSLDDSDSPPDAHDEDTTAAAAPPRLDQDAHPRQPSAIAQYEGWCRDPDGGGLAVVESAMDDGSTITIPSIDTQEFLERQQKILEAVKAKNATSKTAEADAILKKNEGLSDVHEHIGPVQFNMGGIQVDADDMLQRLKDRNARSASPPADKPDELPSGNMSKDYDNEQLQSFFSGLMNRSGGADGAR</sequence>
<dbReference type="InterPro" id="IPR008467">
    <property type="entry name" value="Dynein1_light_intermed_chain"/>
</dbReference>
<keyword evidence="8" id="KW-0505">Motor protein</keyword>
<evidence type="ECO:0000256" key="8">
    <source>
        <dbReference type="ARBA" id="ARBA00023175"/>
    </source>
</evidence>
<keyword evidence="4" id="KW-0493">Microtubule</keyword>
<evidence type="ECO:0000256" key="9">
    <source>
        <dbReference type="ARBA" id="ARBA00023212"/>
    </source>
</evidence>
<dbReference type="Pfam" id="PF05783">
    <property type="entry name" value="DLIC"/>
    <property type="match status" value="1"/>
</dbReference>
<proteinExistence type="predicted"/>
<dbReference type="Proteomes" id="UP000224854">
    <property type="component" value="Unassembled WGS sequence"/>
</dbReference>
<evidence type="ECO:0000256" key="6">
    <source>
        <dbReference type="ARBA" id="ARBA00022840"/>
    </source>
</evidence>
<reference evidence="11 12" key="1">
    <citation type="submission" date="2017-06" db="EMBL/GenBank/DDBJ databases">
        <title>Ant-infecting Ophiocordyceps genomes reveal a high diversity of potential behavioral manipulation genes and a possible major role for enterotoxins.</title>
        <authorList>
            <person name="De Bekker C."/>
            <person name="Evans H.C."/>
            <person name="Brachmann A."/>
            <person name="Hughes D.P."/>
        </authorList>
    </citation>
    <scope>NUCLEOTIDE SEQUENCE [LARGE SCALE GENOMIC DNA]</scope>
    <source>
        <strain evidence="11 12">1348a</strain>
    </source>
</reference>
<comment type="subcellular location">
    <subcellularLocation>
        <location evidence="1">Cytoplasm</location>
        <location evidence="1">Cytoskeleton</location>
    </subcellularLocation>
</comment>
<feature type="region of interest" description="Disordered" evidence="10">
    <location>
        <begin position="484"/>
        <end position="533"/>
    </location>
</feature>
<feature type="region of interest" description="Disordered" evidence="10">
    <location>
        <begin position="338"/>
        <end position="379"/>
    </location>
</feature>
<evidence type="ECO:0008006" key="13">
    <source>
        <dbReference type="Google" id="ProtNLM"/>
    </source>
</evidence>